<dbReference type="OrthoDB" id="142225at2759"/>
<reference evidence="2 3" key="1">
    <citation type="submission" date="2018-08" db="EMBL/GenBank/DDBJ databases">
        <title>Genomic investigation of the strawberry pathogen Phytophthora fragariae indicates pathogenicity is determined by transcriptional variation in three key races.</title>
        <authorList>
            <person name="Adams T.M."/>
            <person name="Armitage A.D."/>
            <person name="Sobczyk M.K."/>
            <person name="Bates H.J."/>
            <person name="Dunwell J.M."/>
            <person name="Nellist C.F."/>
            <person name="Harrison R.J."/>
        </authorList>
    </citation>
    <scope>NUCLEOTIDE SEQUENCE [LARGE SCALE GENOMIC DNA]</scope>
    <source>
        <strain evidence="2 3">NOV-27</strain>
    </source>
</reference>
<accession>A0A6A3Z9U9</accession>
<evidence type="ECO:0000313" key="3">
    <source>
        <dbReference type="Proteomes" id="UP000433483"/>
    </source>
</evidence>
<comment type="caution">
    <text evidence="2">The sequence shown here is derived from an EMBL/GenBank/DDBJ whole genome shotgun (WGS) entry which is preliminary data.</text>
</comment>
<evidence type="ECO:0008006" key="4">
    <source>
        <dbReference type="Google" id="ProtNLM"/>
    </source>
</evidence>
<dbReference type="AlphaFoldDB" id="A0A6A3Z9U9"/>
<evidence type="ECO:0000313" key="2">
    <source>
        <dbReference type="EMBL" id="KAE9232050.1"/>
    </source>
</evidence>
<evidence type="ECO:0000256" key="1">
    <source>
        <dbReference type="SAM" id="MobiDB-lite"/>
    </source>
</evidence>
<name>A0A6A3Z9U9_9STRA</name>
<dbReference type="Proteomes" id="UP000433483">
    <property type="component" value="Unassembled WGS sequence"/>
</dbReference>
<organism evidence="2 3">
    <name type="scientific">Phytophthora fragariae</name>
    <dbReference type="NCBI Taxonomy" id="53985"/>
    <lineage>
        <taxon>Eukaryota</taxon>
        <taxon>Sar</taxon>
        <taxon>Stramenopiles</taxon>
        <taxon>Oomycota</taxon>
        <taxon>Peronosporomycetes</taxon>
        <taxon>Peronosporales</taxon>
        <taxon>Peronosporaceae</taxon>
        <taxon>Phytophthora</taxon>
    </lineage>
</organism>
<gene>
    <name evidence="2" type="ORF">PF005_g2854</name>
</gene>
<sequence>MTLCGIRHFFAAAGLDFPSGHPQIRMLIKGVGRLDAARRQKAPVSVALLEQCADALDLNDPADQALWGVLCLAFFFMLRRSEIAATTNTKFKWFALKAADVSTLDTFGTPMIDPSAATTVCIRLTGSKSNQGAPPRHAVASAVRRPNFVFSSRCPPSPSPERRPPRFNPRRCLHK</sequence>
<feature type="region of interest" description="Disordered" evidence="1">
    <location>
        <begin position="153"/>
        <end position="175"/>
    </location>
</feature>
<protein>
    <recommendedName>
        <fullName evidence="4">Tyr recombinase domain-containing protein</fullName>
    </recommendedName>
</protein>
<proteinExistence type="predicted"/>
<keyword evidence="3" id="KW-1185">Reference proteome</keyword>
<dbReference type="EMBL" id="QXGB01000080">
    <property type="protein sequence ID" value="KAE9232050.1"/>
    <property type="molecule type" value="Genomic_DNA"/>
</dbReference>